<evidence type="ECO:0000313" key="17">
    <source>
        <dbReference type="Proteomes" id="UP000231279"/>
    </source>
</evidence>
<dbReference type="InterPro" id="IPR001828">
    <property type="entry name" value="ANF_lig-bd_rcpt"/>
</dbReference>
<comment type="subunit">
    <text evidence="2">May form heteromers.</text>
</comment>
<evidence type="ECO:0000256" key="3">
    <source>
        <dbReference type="ARBA" id="ARBA00022448"/>
    </source>
</evidence>
<gene>
    <name evidence="16" type="ORF">CDL12_10901</name>
</gene>
<keyword evidence="11" id="KW-0407">Ion channel</keyword>
<keyword evidence="10" id="KW-1071">Ligand-gated ion channel</keyword>
<sequence length="777" mass="87105">MHIRQLLLFLFCCFCSLSLFVESKTSLISKACPNQDKDQITTVRIAVVIDQTSRLGREQKTAMDLAVHDFRHCRNLVLHPNDSHGNSARAASAAIDLLTHKKVEAIIGTITLQGVLLLSELKTLPSNIPIISLSPATSSSPQQSPQTFPNFNQMSTPITYQMQCLAAIVSSFRWRKVILVHEQTNSFSEDLAYLLTHLSDSLQIIDSSIDHHLSVPKALIEEKLKKLRSKNGKVFIVAQCSLEFAVILFEKAKDLGLMEKGHVWIVSDEIANFFDSIDLSNMQGVIGLKTDYAKTGDYYREFKSRFRRRYGSEYPEEEENSSPSLYSLLAYDAIWSFAKQNSNFEGLSGIISFKNGLLSRKPIFRVVNVIGQSYREVALWSPDHGLSENLIQLNQKSLIYWPGGDQIVPIGWTWGNEEKPLRIGVPAKGAFNQFVKVTYDPRQNITNISGFSIDVFKAAVKQLPYSLHYAFVPYYGSYDEMVAEVHNKSLDAAVGDTEIMAYRCVYAEFSQPYIESGLQMVVIAKSGLKESRFIALNAFTKKMWIQLGAMSMSTGAIIWLSEYATGNEQFTKNSFLELIGSILWLSVTIISFSQRENIKNTASKLVLAAWICVVFVVGACFTAVLSSMMTVPRLQPSVMDIDYLRNTDAVVGCNGNSFIAFPKGSPLAIDISEAILKISQSGEVNALEENMLHHSNCTSSHSREEETEDIKLGPEPFSGLFQVLGCTIGFAFFITIIRLIRMKWSNGCDLIQKVLIMKRTCTWASLVLSESNFWWIF</sequence>
<evidence type="ECO:0000256" key="5">
    <source>
        <dbReference type="ARBA" id="ARBA00022989"/>
    </source>
</evidence>
<evidence type="ECO:0000256" key="1">
    <source>
        <dbReference type="ARBA" id="ARBA00004141"/>
    </source>
</evidence>
<dbReference type="Proteomes" id="UP000231279">
    <property type="component" value="Unassembled WGS sequence"/>
</dbReference>
<keyword evidence="6" id="KW-0406">Ion transport</keyword>
<feature type="transmembrane region" description="Helical" evidence="13">
    <location>
        <begin position="719"/>
        <end position="740"/>
    </location>
</feature>
<dbReference type="OrthoDB" id="5984008at2759"/>
<evidence type="ECO:0000256" key="9">
    <source>
        <dbReference type="ARBA" id="ARBA00023180"/>
    </source>
</evidence>
<comment type="subcellular location">
    <subcellularLocation>
        <location evidence="1">Membrane</location>
        <topology evidence="1">Multi-pass membrane protein</topology>
    </subcellularLocation>
</comment>
<comment type="caution">
    <text evidence="16">The sequence shown here is derived from an EMBL/GenBank/DDBJ whole genome shotgun (WGS) entry which is preliminary data.</text>
</comment>
<reference evidence="17" key="1">
    <citation type="journal article" date="2018" name="Gigascience">
        <title>Genome assembly of the Pink Ipe (Handroanthus impetiginosus, Bignoniaceae), a highly valued, ecologically keystone Neotropical timber forest tree.</title>
        <authorList>
            <person name="Silva-Junior O.B."/>
            <person name="Grattapaglia D."/>
            <person name="Novaes E."/>
            <person name="Collevatti R.G."/>
        </authorList>
    </citation>
    <scope>NUCLEOTIDE SEQUENCE [LARGE SCALE GENOMIC DNA]</scope>
    <source>
        <strain evidence="17">cv. UFG-1</strain>
    </source>
</reference>
<dbReference type="STRING" id="429701.A0A2G9HFW8"/>
<keyword evidence="9" id="KW-0325">Glycoprotein</keyword>
<keyword evidence="8 16" id="KW-0675">Receptor</keyword>
<feature type="domain" description="Ionotropic glutamate receptor C-terminal" evidence="15">
    <location>
        <begin position="422"/>
        <end position="694"/>
    </location>
</feature>
<dbReference type="PANTHER" id="PTHR34836">
    <property type="entry name" value="OS06G0188250 PROTEIN"/>
    <property type="match status" value="1"/>
</dbReference>
<dbReference type="InterPro" id="IPR001320">
    <property type="entry name" value="Iontro_rcpt_C"/>
</dbReference>
<dbReference type="SUPFAM" id="SSF53850">
    <property type="entry name" value="Periplasmic binding protein-like II"/>
    <property type="match status" value="1"/>
</dbReference>
<dbReference type="InterPro" id="IPR015683">
    <property type="entry name" value="Ionotropic_Glu_rcpt"/>
</dbReference>
<keyword evidence="5 13" id="KW-1133">Transmembrane helix</keyword>
<dbReference type="Pfam" id="PF00060">
    <property type="entry name" value="Lig_chan"/>
    <property type="match status" value="1"/>
</dbReference>
<dbReference type="PANTHER" id="PTHR34836:SF1">
    <property type="entry name" value="OS09G0428600 PROTEIN"/>
    <property type="match status" value="1"/>
</dbReference>
<dbReference type="CDD" id="cd19990">
    <property type="entry name" value="PBP1_GABAb_receptor_plant"/>
    <property type="match status" value="1"/>
</dbReference>
<keyword evidence="3" id="KW-0813">Transport</keyword>
<feature type="chain" id="PRO_5013876787" evidence="14">
    <location>
        <begin position="24"/>
        <end position="777"/>
    </location>
</feature>
<evidence type="ECO:0000256" key="14">
    <source>
        <dbReference type="SAM" id="SignalP"/>
    </source>
</evidence>
<evidence type="ECO:0000313" key="16">
    <source>
        <dbReference type="EMBL" id="PIN16447.1"/>
    </source>
</evidence>
<dbReference type="FunFam" id="3.40.190.10:FF:000054">
    <property type="entry name" value="Glutamate receptor"/>
    <property type="match status" value="1"/>
</dbReference>
<name>A0A2G9HFW8_9LAMI</name>
<dbReference type="GO" id="GO:0016020">
    <property type="term" value="C:membrane"/>
    <property type="evidence" value="ECO:0007669"/>
    <property type="project" value="UniProtKB-SubCell"/>
</dbReference>
<dbReference type="Pfam" id="PF01094">
    <property type="entry name" value="ANF_receptor"/>
    <property type="match status" value="1"/>
</dbReference>
<dbReference type="EMBL" id="NKXS01001862">
    <property type="protein sequence ID" value="PIN16447.1"/>
    <property type="molecule type" value="Genomic_DNA"/>
</dbReference>
<dbReference type="SMART" id="SM00079">
    <property type="entry name" value="PBPe"/>
    <property type="match status" value="1"/>
</dbReference>
<dbReference type="InterPro" id="IPR044440">
    <property type="entry name" value="GABAb_receptor_plant_PBP1"/>
</dbReference>
<feature type="signal peptide" evidence="14">
    <location>
        <begin position="1"/>
        <end position="23"/>
    </location>
</feature>
<keyword evidence="4 13" id="KW-0812">Transmembrane</keyword>
<evidence type="ECO:0000256" key="11">
    <source>
        <dbReference type="ARBA" id="ARBA00023303"/>
    </source>
</evidence>
<evidence type="ECO:0000256" key="4">
    <source>
        <dbReference type="ARBA" id="ARBA00022692"/>
    </source>
</evidence>
<proteinExistence type="predicted"/>
<organism evidence="16 17">
    <name type="scientific">Handroanthus impetiginosus</name>
    <dbReference type="NCBI Taxonomy" id="429701"/>
    <lineage>
        <taxon>Eukaryota</taxon>
        <taxon>Viridiplantae</taxon>
        <taxon>Streptophyta</taxon>
        <taxon>Embryophyta</taxon>
        <taxon>Tracheophyta</taxon>
        <taxon>Spermatophyta</taxon>
        <taxon>Magnoliopsida</taxon>
        <taxon>eudicotyledons</taxon>
        <taxon>Gunneridae</taxon>
        <taxon>Pentapetalae</taxon>
        <taxon>asterids</taxon>
        <taxon>lamiids</taxon>
        <taxon>Lamiales</taxon>
        <taxon>Bignoniaceae</taxon>
        <taxon>Crescentiina</taxon>
        <taxon>Tabebuia alliance</taxon>
        <taxon>Handroanthus</taxon>
    </lineage>
</organism>
<keyword evidence="7 13" id="KW-0472">Membrane</keyword>
<keyword evidence="14" id="KW-0732">Signal</keyword>
<dbReference type="AlphaFoldDB" id="A0A2G9HFW8"/>
<dbReference type="Gene3D" id="3.40.190.10">
    <property type="entry name" value="Periplasmic binding protein-like II"/>
    <property type="match status" value="1"/>
</dbReference>
<evidence type="ECO:0000256" key="10">
    <source>
        <dbReference type="ARBA" id="ARBA00023286"/>
    </source>
</evidence>
<evidence type="ECO:0000256" key="2">
    <source>
        <dbReference type="ARBA" id="ARBA00011095"/>
    </source>
</evidence>
<evidence type="ECO:0000256" key="8">
    <source>
        <dbReference type="ARBA" id="ARBA00023170"/>
    </source>
</evidence>
<accession>A0A2G9HFW8</accession>
<evidence type="ECO:0000256" key="6">
    <source>
        <dbReference type="ARBA" id="ARBA00023065"/>
    </source>
</evidence>
<evidence type="ECO:0000259" key="15">
    <source>
        <dbReference type="SMART" id="SM00079"/>
    </source>
</evidence>
<protein>
    <submittedName>
        <fullName evidence="16">Glutamate-gated kainate-type ion channel receptor subunit GluR5</fullName>
    </submittedName>
</protein>
<feature type="transmembrane region" description="Helical" evidence="13">
    <location>
        <begin position="605"/>
        <end position="629"/>
    </location>
</feature>
<evidence type="ECO:0000256" key="13">
    <source>
        <dbReference type="SAM" id="Phobius"/>
    </source>
</evidence>
<dbReference type="Gene3D" id="3.40.50.2300">
    <property type="match status" value="2"/>
</dbReference>
<dbReference type="GO" id="GO:0015276">
    <property type="term" value="F:ligand-gated monoatomic ion channel activity"/>
    <property type="evidence" value="ECO:0007669"/>
    <property type="project" value="InterPro"/>
</dbReference>
<keyword evidence="17" id="KW-1185">Reference proteome</keyword>
<evidence type="ECO:0000256" key="12">
    <source>
        <dbReference type="ARBA" id="ARBA00049638"/>
    </source>
</evidence>
<dbReference type="InterPro" id="IPR028082">
    <property type="entry name" value="Peripla_BP_I"/>
</dbReference>
<comment type="function">
    <text evidence="12">Glutamate-gated receptor that probably acts as a non-selective cation channel. May be involved in light-signal transduction and calcium homeostasis via the regulation of calcium influx into cells.</text>
</comment>
<dbReference type="SUPFAM" id="SSF53822">
    <property type="entry name" value="Periplasmic binding protein-like I"/>
    <property type="match status" value="1"/>
</dbReference>
<evidence type="ECO:0000256" key="7">
    <source>
        <dbReference type="ARBA" id="ARBA00023136"/>
    </source>
</evidence>
<feature type="transmembrane region" description="Helical" evidence="13">
    <location>
        <begin position="575"/>
        <end position="593"/>
    </location>
</feature>